<accession>A0A7J4J1K9</accession>
<gene>
    <name evidence="1" type="ORF">HA254_06930</name>
</gene>
<dbReference type="Proteomes" id="UP000565078">
    <property type="component" value="Unassembled WGS sequence"/>
</dbReference>
<proteinExistence type="predicted"/>
<evidence type="ECO:0000313" key="1">
    <source>
        <dbReference type="EMBL" id="HIH10369.1"/>
    </source>
</evidence>
<reference evidence="2" key="1">
    <citation type="journal article" date="2020" name="bioRxiv">
        <title>A rank-normalized archaeal taxonomy based on genome phylogeny resolves widespread incomplete and uneven classifications.</title>
        <authorList>
            <person name="Rinke C."/>
            <person name="Chuvochina M."/>
            <person name="Mussig A.J."/>
            <person name="Chaumeil P.-A."/>
            <person name="Waite D.W."/>
            <person name="Whitman W.B."/>
            <person name="Parks D.H."/>
            <person name="Hugenholtz P."/>
        </authorList>
    </citation>
    <scope>NUCLEOTIDE SEQUENCE [LARGE SCALE GENOMIC DNA]</scope>
</reference>
<sequence length="163" mass="18916">MADYLRDHFQFEYKIDQKLGGIPKKPPHMVNKPAIAYLADAYRRNRRPMEISLAITLLHNAVKELKLVQGLQQGTQVRKFIEECEEAIEDLEGNKKRNSDTAILEDTPFHFFKELLWNEVRAMNKNAGKPDMRLEKYIKKISREMEALAERYASGGNSHQQGI</sequence>
<evidence type="ECO:0000313" key="2">
    <source>
        <dbReference type="Proteomes" id="UP000565078"/>
    </source>
</evidence>
<dbReference type="AlphaFoldDB" id="A0A7J4J1K9"/>
<protein>
    <submittedName>
        <fullName evidence="1">Uncharacterized protein</fullName>
    </submittedName>
</protein>
<dbReference type="EMBL" id="DUGC01000111">
    <property type="protein sequence ID" value="HIH10369.1"/>
    <property type="molecule type" value="Genomic_DNA"/>
</dbReference>
<organism evidence="1 2">
    <name type="scientific">Candidatus Iainarchaeum sp</name>
    <dbReference type="NCBI Taxonomy" id="3101447"/>
    <lineage>
        <taxon>Archaea</taxon>
        <taxon>Candidatus Iainarchaeota</taxon>
        <taxon>Candidatus Iainarchaeia</taxon>
        <taxon>Candidatus Iainarchaeales</taxon>
        <taxon>Candidatus Iainarchaeaceae</taxon>
        <taxon>Candidatus Iainarchaeum</taxon>
    </lineage>
</organism>
<comment type="caution">
    <text evidence="1">The sequence shown here is derived from an EMBL/GenBank/DDBJ whole genome shotgun (WGS) entry which is preliminary data.</text>
</comment>
<name>A0A7J4J1K9_9ARCH</name>